<dbReference type="InterPro" id="IPR000210">
    <property type="entry name" value="BTB/POZ_dom"/>
</dbReference>
<evidence type="ECO:0000259" key="4">
    <source>
        <dbReference type="PROSITE" id="PS50097"/>
    </source>
</evidence>
<dbReference type="Gene3D" id="3.30.710.10">
    <property type="entry name" value="Potassium Channel Kv1.1, Chain A"/>
    <property type="match status" value="1"/>
</dbReference>
<evidence type="ECO:0000256" key="2">
    <source>
        <dbReference type="ARBA" id="ARBA00022786"/>
    </source>
</evidence>
<dbReference type="InterPro" id="IPR011333">
    <property type="entry name" value="SKP1/BTB/POZ_sf"/>
</dbReference>
<dbReference type="GO" id="GO:0016567">
    <property type="term" value="P:protein ubiquitination"/>
    <property type="evidence" value="ECO:0007669"/>
    <property type="project" value="UniProtKB-UniPathway"/>
</dbReference>
<gene>
    <name evidence="6" type="ORF">Tci_011930</name>
</gene>
<evidence type="ECO:0000259" key="5">
    <source>
        <dbReference type="PROSITE" id="PS51649"/>
    </source>
</evidence>
<sequence>MSAGVETTSKGQAWFCTTGLPSDVVVDVNNMTFHLHKFPLMAKSKRLQDLITEQEASFTPNVAADGTDVEKEEKNEEIQVENEFCHVRFKDFPGGPETFEMAAKFCYAVKIELSSSNVASLRCAGEVLEMTEEYCEDNLVSKTEMFLTKKVFHSLKDSVETLKSCEHLMPLAESVGIVERCIESISTKISALDSSLFGWPVNDEIMAIGGPESHGTCLEDLACVSPNLFKRLIAAMKSQNLNHEIVENCLLCYAKKYISGINRTSRKPLPSSKQAKLSETEQKELLETIVTNLPEENSSRSSTTVKLFFGMLRTSNILNTSDDIKLTLEKKIGYQFEHASLDDLLMPSYSYLSETLYDVDCVRRILTHFLNCVGDTPQALLLVGKLIDGYLSEIALDANLKPDKFMELAAALPEQSRVYDDGLYRSVDVYIKAHPWITEAEREKVSGVLDCRKLTLEACTHAAQNERLPLRAVVQVLFFEQLQLRQAIAGTLMAAEMGPSDSERSPGPRQEVTEHDEMVVEGNDVTWRAAVRENQVLRLGMDSMRTRVHELERECTTMKKVIEKIDKVGSHGWRDSVTKKFGCTFKTQVCDSHEPTVVETRKGRTHRTNREHVYDEKVITLDEGNVKELTNNAKGYLKSKKLFEETLVINMNVDIDVANNTIGNNVRERIVEKCLVVEENVVEDNVVQQDVVEMQRKHVMENAENTVVDNGIANTDDNNVTIADETKNVNACKRQLDKGKGISETITEHEEYIDVLIRKLQGQNDVLTDLYQMMEKRVETDPIHDESTIGR</sequence>
<organism evidence="6">
    <name type="scientific">Tanacetum cinerariifolium</name>
    <name type="common">Dalmatian daisy</name>
    <name type="synonym">Chrysanthemum cinerariifolium</name>
    <dbReference type="NCBI Taxonomy" id="118510"/>
    <lineage>
        <taxon>Eukaryota</taxon>
        <taxon>Viridiplantae</taxon>
        <taxon>Streptophyta</taxon>
        <taxon>Embryophyta</taxon>
        <taxon>Tracheophyta</taxon>
        <taxon>Spermatophyta</taxon>
        <taxon>Magnoliopsida</taxon>
        <taxon>eudicotyledons</taxon>
        <taxon>Gunneridae</taxon>
        <taxon>Pentapetalae</taxon>
        <taxon>asterids</taxon>
        <taxon>campanulids</taxon>
        <taxon>Asterales</taxon>
        <taxon>Asteraceae</taxon>
        <taxon>Asteroideae</taxon>
        <taxon>Anthemideae</taxon>
        <taxon>Anthemidinae</taxon>
        <taxon>Tanacetum</taxon>
    </lineage>
</organism>
<accession>A0A6L2JTJ6</accession>
<comment type="pathway">
    <text evidence="1">Protein modification; protein ubiquitination.</text>
</comment>
<feature type="domain" description="BTB" evidence="4">
    <location>
        <begin position="22"/>
        <end position="115"/>
    </location>
</feature>
<dbReference type="SMART" id="SM00225">
    <property type="entry name" value="BTB"/>
    <property type="match status" value="1"/>
</dbReference>
<name>A0A6L2JTJ6_TANCI</name>
<dbReference type="PROSITE" id="PS51649">
    <property type="entry name" value="NPH3"/>
    <property type="match status" value="1"/>
</dbReference>
<evidence type="ECO:0000256" key="1">
    <source>
        <dbReference type="ARBA" id="ARBA00004906"/>
    </source>
</evidence>
<reference evidence="6" key="1">
    <citation type="journal article" date="2019" name="Sci. Rep.">
        <title>Draft genome of Tanacetum cinerariifolium, the natural source of mosquito coil.</title>
        <authorList>
            <person name="Yamashiro T."/>
            <person name="Shiraishi A."/>
            <person name="Satake H."/>
            <person name="Nakayama K."/>
        </authorList>
    </citation>
    <scope>NUCLEOTIDE SEQUENCE</scope>
</reference>
<proteinExistence type="inferred from homology"/>
<comment type="similarity">
    <text evidence="3">Belongs to the NPH3 family.</text>
</comment>
<evidence type="ECO:0000256" key="3">
    <source>
        <dbReference type="PROSITE-ProRule" id="PRU00982"/>
    </source>
</evidence>
<protein>
    <submittedName>
        <fullName evidence="6">Uncharacterized protein</fullName>
    </submittedName>
</protein>
<dbReference type="UniPathway" id="UPA00143"/>
<dbReference type="SUPFAM" id="SSF54695">
    <property type="entry name" value="POZ domain"/>
    <property type="match status" value="1"/>
</dbReference>
<dbReference type="InterPro" id="IPR043454">
    <property type="entry name" value="NPH3/RPT2-like"/>
</dbReference>
<dbReference type="Pfam" id="PF03000">
    <property type="entry name" value="NPH3"/>
    <property type="match status" value="1"/>
</dbReference>
<comment type="caution">
    <text evidence="6">The sequence shown here is derived from an EMBL/GenBank/DDBJ whole genome shotgun (WGS) entry which is preliminary data.</text>
</comment>
<dbReference type="EMBL" id="BKCJ010001239">
    <property type="protein sequence ID" value="GEU39952.1"/>
    <property type="molecule type" value="Genomic_DNA"/>
</dbReference>
<feature type="domain" description="NPH3" evidence="5">
    <location>
        <begin position="215"/>
        <end position="483"/>
    </location>
</feature>
<evidence type="ECO:0000313" key="6">
    <source>
        <dbReference type="EMBL" id="GEU39952.1"/>
    </source>
</evidence>
<dbReference type="PANTHER" id="PTHR32370">
    <property type="entry name" value="OS12G0117600 PROTEIN"/>
    <property type="match status" value="1"/>
</dbReference>
<keyword evidence="2" id="KW-0833">Ubl conjugation pathway</keyword>
<dbReference type="InterPro" id="IPR027356">
    <property type="entry name" value="NPH3_dom"/>
</dbReference>
<dbReference type="AlphaFoldDB" id="A0A6L2JTJ6"/>
<dbReference type="PROSITE" id="PS50097">
    <property type="entry name" value="BTB"/>
    <property type="match status" value="1"/>
</dbReference>